<feature type="domain" description="Membrane transport protein MMPL" evidence="8">
    <location>
        <begin position="327"/>
        <end position="402"/>
    </location>
</feature>
<comment type="subcellular location">
    <subcellularLocation>
        <location evidence="1">Cell membrane</location>
        <topology evidence="1">Multi-pass membrane protein</topology>
    </subcellularLocation>
</comment>
<feature type="transmembrane region" description="Helical" evidence="7">
    <location>
        <begin position="439"/>
        <end position="461"/>
    </location>
</feature>
<feature type="transmembrane region" description="Helical" evidence="7">
    <location>
        <begin position="35"/>
        <end position="54"/>
    </location>
</feature>
<evidence type="ECO:0000256" key="5">
    <source>
        <dbReference type="ARBA" id="ARBA00022989"/>
    </source>
</evidence>
<evidence type="ECO:0000256" key="6">
    <source>
        <dbReference type="ARBA" id="ARBA00023136"/>
    </source>
</evidence>
<feature type="domain" description="Membrane transport protein MMPL" evidence="8">
    <location>
        <begin position="537"/>
        <end position="763"/>
    </location>
</feature>
<evidence type="ECO:0000256" key="4">
    <source>
        <dbReference type="ARBA" id="ARBA00022692"/>
    </source>
</evidence>
<sequence>MHVGRVHGWSERDGKLARVFALIGRLVARRPRTVIAVWAAVALLAGLAALTGFAGPGLFDRLQTGAPVVPGSESQQAQEILDEEGRGGDQVSLLVQGTDLTDEQVVEGVAAALGPAREDLAAIDGVASVVDPFALPEGLANPAAAGLVSTAQDGFLMAVVLEENLDDDTADAAHSAVVERLREVPGDLSDVAPDATGTVSSVTLFADAIVSQVEQDLVSGEVFALPVALLIMVVVFGGFLAAGLPIIGALVSIVGGLGILLALTYTVDVDSFVVNVITVMSMALSIDYGLLVVSRYREELHRLDAADPADVPPPPVRRRRRGHRDPALLEAVRTTVATAGRTVVFSALTVAFAIAGLLLMRPEVLRAIAAAGIASVLLAVACAVTLVPAILLLLGDRMRRPSMLSRVPGLRVLVRGLGDVAPAEGMFSRLARRVHAHPWFFMLGSLGVLLLLASPVLGLSMRSSTTDLLPRDSDQRDYISVLAEDYPGARTPEMTVVADAAPADVGGLRDEISAVENVEMVGEPAASGGHTVLPVFLDVADAAGEEATRAVEDVRAIDPGYETWVTGQAAVQLDFNESLVAGLPVAGAVVVVAIFVLLFLMTGSVLVPLKALVVNLLSLTASLGVTVWVFQQGHLTGLLDFTPVAGLEAYVVAIAIAFGFGLAMDYEVFLLARIKEYWDVGHDNDAAVERGLQRSGRIITSAALIMVAVFAGFVTGELIVIKQAGVALAVTVLVDATLVRMLLVPATMTLLGKWNWWAPAPMRRLYEKFRIVH</sequence>
<dbReference type="AlphaFoldDB" id="A0A2A9EI93"/>
<name>A0A2A9EI93_9MICO</name>
<feature type="transmembrane region" description="Helical" evidence="7">
    <location>
        <begin position="650"/>
        <end position="672"/>
    </location>
</feature>
<dbReference type="Proteomes" id="UP000222106">
    <property type="component" value="Unassembled WGS sequence"/>
</dbReference>
<evidence type="ECO:0000313" key="9">
    <source>
        <dbReference type="EMBL" id="PFG37972.1"/>
    </source>
</evidence>
<feature type="transmembrane region" description="Helical" evidence="7">
    <location>
        <begin position="579"/>
        <end position="600"/>
    </location>
</feature>
<keyword evidence="10" id="KW-1185">Reference proteome</keyword>
<feature type="domain" description="Membrane transport protein MMPL" evidence="8">
    <location>
        <begin position="74"/>
        <end position="303"/>
    </location>
</feature>
<keyword evidence="3" id="KW-1003">Cell membrane</keyword>
<evidence type="ECO:0000256" key="2">
    <source>
        <dbReference type="ARBA" id="ARBA00010157"/>
    </source>
</evidence>
<feature type="transmembrane region" description="Helical" evidence="7">
    <location>
        <begin position="247"/>
        <end position="266"/>
    </location>
</feature>
<keyword evidence="6 7" id="KW-0472">Membrane</keyword>
<comment type="similarity">
    <text evidence="2">Belongs to the resistance-nodulation-cell division (RND) (TC 2.A.6) family. MmpL subfamily.</text>
</comment>
<gene>
    <name evidence="9" type="ORF">ATJ97_0440</name>
</gene>
<feature type="transmembrane region" description="Helical" evidence="7">
    <location>
        <begin position="343"/>
        <end position="361"/>
    </location>
</feature>
<dbReference type="EMBL" id="PDJI01000004">
    <property type="protein sequence ID" value="PFG37972.1"/>
    <property type="molecule type" value="Genomic_DNA"/>
</dbReference>
<evidence type="ECO:0000259" key="8">
    <source>
        <dbReference type="Pfam" id="PF03176"/>
    </source>
</evidence>
<feature type="transmembrane region" description="Helical" evidence="7">
    <location>
        <begin position="272"/>
        <end position="293"/>
    </location>
</feature>
<dbReference type="InterPro" id="IPR004869">
    <property type="entry name" value="MMPL_dom"/>
</dbReference>
<evidence type="ECO:0000313" key="10">
    <source>
        <dbReference type="Proteomes" id="UP000222106"/>
    </source>
</evidence>
<protein>
    <submittedName>
        <fullName evidence="9">RND superfamily putative drug exporter</fullName>
    </submittedName>
</protein>
<dbReference type="PANTHER" id="PTHR33406">
    <property type="entry name" value="MEMBRANE PROTEIN MJ1562-RELATED"/>
    <property type="match status" value="1"/>
</dbReference>
<dbReference type="PANTHER" id="PTHR33406:SF11">
    <property type="entry name" value="MEMBRANE PROTEIN SCO6666-RELATED"/>
    <property type="match status" value="1"/>
</dbReference>
<feature type="transmembrane region" description="Helical" evidence="7">
    <location>
        <begin position="698"/>
        <end position="720"/>
    </location>
</feature>
<reference evidence="9 10" key="1">
    <citation type="submission" date="2017-10" db="EMBL/GenBank/DDBJ databases">
        <title>Sequencing the genomes of 1000 actinobacteria strains.</title>
        <authorList>
            <person name="Klenk H.-P."/>
        </authorList>
    </citation>
    <scope>NUCLEOTIDE SEQUENCE [LARGE SCALE GENOMIC DNA]</scope>
    <source>
        <strain evidence="9 10">DSM 21838</strain>
    </source>
</reference>
<evidence type="ECO:0000256" key="1">
    <source>
        <dbReference type="ARBA" id="ARBA00004651"/>
    </source>
</evidence>
<organism evidence="9 10">
    <name type="scientific">Georgenia soli</name>
    <dbReference type="NCBI Taxonomy" id="638953"/>
    <lineage>
        <taxon>Bacteria</taxon>
        <taxon>Bacillati</taxon>
        <taxon>Actinomycetota</taxon>
        <taxon>Actinomycetes</taxon>
        <taxon>Micrococcales</taxon>
        <taxon>Bogoriellaceae</taxon>
        <taxon>Georgenia</taxon>
    </lineage>
</organism>
<feature type="transmembrane region" description="Helical" evidence="7">
    <location>
        <begin position="367"/>
        <end position="394"/>
    </location>
</feature>
<dbReference type="Gene3D" id="1.20.1640.10">
    <property type="entry name" value="Multidrug efflux transporter AcrB transmembrane domain"/>
    <property type="match status" value="2"/>
</dbReference>
<keyword evidence="5 7" id="KW-1133">Transmembrane helix</keyword>
<evidence type="ECO:0000256" key="7">
    <source>
        <dbReference type="SAM" id="Phobius"/>
    </source>
</evidence>
<accession>A0A2A9EI93</accession>
<keyword evidence="4 7" id="KW-0812">Transmembrane</keyword>
<comment type="caution">
    <text evidence="9">The sequence shown here is derived from an EMBL/GenBank/DDBJ whole genome shotgun (WGS) entry which is preliminary data.</text>
</comment>
<proteinExistence type="inferred from homology"/>
<evidence type="ECO:0000256" key="3">
    <source>
        <dbReference type="ARBA" id="ARBA00022475"/>
    </source>
</evidence>
<dbReference type="GO" id="GO:0005886">
    <property type="term" value="C:plasma membrane"/>
    <property type="evidence" value="ECO:0007669"/>
    <property type="project" value="UniProtKB-SubCell"/>
</dbReference>
<feature type="transmembrane region" description="Helical" evidence="7">
    <location>
        <begin position="612"/>
        <end position="630"/>
    </location>
</feature>
<dbReference type="InterPro" id="IPR050545">
    <property type="entry name" value="Mycobact_MmpL"/>
</dbReference>
<dbReference type="SUPFAM" id="SSF82866">
    <property type="entry name" value="Multidrug efflux transporter AcrB transmembrane domain"/>
    <property type="match status" value="2"/>
</dbReference>
<dbReference type="Pfam" id="PF03176">
    <property type="entry name" value="MMPL"/>
    <property type="match status" value="3"/>
</dbReference>
<feature type="transmembrane region" description="Helical" evidence="7">
    <location>
        <begin position="222"/>
        <end position="240"/>
    </location>
</feature>